<comment type="subcellular location">
    <subcellularLocation>
        <location evidence="1">Cell envelope</location>
    </subcellularLocation>
</comment>
<dbReference type="InterPro" id="IPR050490">
    <property type="entry name" value="Bact_solute-bd_prot1"/>
</dbReference>
<keyword evidence="4 6" id="KW-0732">Signal</keyword>
<dbReference type="PANTHER" id="PTHR43649:SF31">
    <property type="entry name" value="SN-GLYCEROL-3-PHOSPHATE-BINDING PERIPLASMIC PROTEIN UGPB"/>
    <property type="match status" value="1"/>
</dbReference>
<sequence length="432" mass="45997">MKRSTAAVLGAATALALALTGCSSGDDSGGDGTDTLTLAGWSLATTPEFKALADGFHAAHPDITVELKEYDPKNYDTQMIADLAAGKAPDIYVQKTLKNFYTYQNGKQLLDVSDVAAGLGPDTNGLASYQVEGKTYAIPYRQDSWVIYYNKALFDQARVKYPDGSWTWDDYAAAGRRLTAGLETAGSQALGVYQHVWQSTLQGFALAQTPGADLSSGDFGYLKPYYTRAVDLQKAGAQVSLGDATTNNLTYQAQFGKQRAAMMTMGTWYIATLLSQQKSGDADRFEWGIAPAPQRDKSTTGTSATPVTFADPTGMGINPKINKDKIETAKKFLAYAGSADAAKALAGIGITPANTDAAADTIFAVPGVPTDAVSKFAFTKHETRPENPVGKYTAPLQNILNDLHTAVMSGSTDIDTAIAEAQDRARNEVLNK</sequence>
<evidence type="ECO:0000313" key="7">
    <source>
        <dbReference type="EMBL" id="WIM98527.1"/>
    </source>
</evidence>
<dbReference type="InterPro" id="IPR006059">
    <property type="entry name" value="SBP"/>
</dbReference>
<evidence type="ECO:0000256" key="6">
    <source>
        <dbReference type="SAM" id="SignalP"/>
    </source>
</evidence>
<dbReference type="Proteomes" id="UP001240150">
    <property type="component" value="Chromosome"/>
</dbReference>
<evidence type="ECO:0000256" key="5">
    <source>
        <dbReference type="SAM" id="MobiDB-lite"/>
    </source>
</evidence>
<organism evidence="7 8">
    <name type="scientific">Actinoplanes oblitus</name>
    <dbReference type="NCBI Taxonomy" id="3040509"/>
    <lineage>
        <taxon>Bacteria</taxon>
        <taxon>Bacillati</taxon>
        <taxon>Actinomycetota</taxon>
        <taxon>Actinomycetes</taxon>
        <taxon>Micromonosporales</taxon>
        <taxon>Micromonosporaceae</taxon>
        <taxon>Actinoplanes</taxon>
    </lineage>
</organism>
<dbReference type="Gene3D" id="3.40.190.10">
    <property type="entry name" value="Periplasmic binding protein-like II"/>
    <property type="match status" value="1"/>
</dbReference>
<feature type="signal peptide" evidence="6">
    <location>
        <begin position="1"/>
        <end position="18"/>
    </location>
</feature>
<keyword evidence="3" id="KW-0813">Transport</keyword>
<evidence type="ECO:0000313" key="8">
    <source>
        <dbReference type="Proteomes" id="UP001240150"/>
    </source>
</evidence>
<proteinExistence type="inferred from homology"/>
<evidence type="ECO:0000256" key="3">
    <source>
        <dbReference type="ARBA" id="ARBA00022448"/>
    </source>
</evidence>
<feature type="region of interest" description="Disordered" evidence="5">
    <location>
        <begin position="292"/>
        <end position="311"/>
    </location>
</feature>
<dbReference type="SUPFAM" id="SSF53850">
    <property type="entry name" value="Periplasmic binding protein-like II"/>
    <property type="match status" value="1"/>
</dbReference>
<dbReference type="PANTHER" id="PTHR43649">
    <property type="entry name" value="ARABINOSE-BINDING PROTEIN-RELATED"/>
    <property type="match status" value="1"/>
</dbReference>
<evidence type="ECO:0000256" key="2">
    <source>
        <dbReference type="ARBA" id="ARBA00008520"/>
    </source>
</evidence>
<accession>A0ABY8WM23</accession>
<name>A0ABY8WM23_9ACTN</name>
<dbReference type="PROSITE" id="PS51257">
    <property type="entry name" value="PROKAR_LIPOPROTEIN"/>
    <property type="match status" value="1"/>
</dbReference>
<comment type="similarity">
    <text evidence="2">Belongs to the bacterial solute-binding protein 1 family.</text>
</comment>
<keyword evidence="8" id="KW-1185">Reference proteome</keyword>
<protein>
    <submittedName>
        <fullName evidence="7">Extracellular solute-binding protein</fullName>
    </submittedName>
</protein>
<dbReference type="Pfam" id="PF13416">
    <property type="entry name" value="SBP_bac_8"/>
    <property type="match status" value="1"/>
</dbReference>
<evidence type="ECO:0000256" key="1">
    <source>
        <dbReference type="ARBA" id="ARBA00004196"/>
    </source>
</evidence>
<dbReference type="RefSeq" id="WP_284919909.1">
    <property type="nucleotide sequence ID" value="NZ_CP126980.1"/>
</dbReference>
<reference evidence="7 8" key="1">
    <citation type="submission" date="2023-06" db="EMBL/GenBank/DDBJ databases">
        <authorList>
            <person name="Yushchuk O."/>
            <person name="Binda E."/>
            <person name="Ruckert-Reed C."/>
            <person name="Fedorenko V."/>
            <person name="Kalinowski J."/>
            <person name="Marinelli F."/>
        </authorList>
    </citation>
    <scope>NUCLEOTIDE SEQUENCE [LARGE SCALE GENOMIC DNA]</scope>
    <source>
        <strain evidence="7 8">NRRL 3884</strain>
    </source>
</reference>
<evidence type="ECO:0000256" key="4">
    <source>
        <dbReference type="ARBA" id="ARBA00022729"/>
    </source>
</evidence>
<gene>
    <name evidence="7" type="ORF">ACTOB_002129</name>
</gene>
<feature type="chain" id="PRO_5046369744" evidence="6">
    <location>
        <begin position="19"/>
        <end position="432"/>
    </location>
</feature>
<dbReference type="EMBL" id="CP126980">
    <property type="protein sequence ID" value="WIM98527.1"/>
    <property type="molecule type" value="Genomic_DNA"/>
</dbReference>